<dbReference type="PANTHER" id="PTHR30582:SF33">
    <property type="entry name" value="EXPORTED PROTEIN"/>
    <property type="match status" value="1"/>
</dbReference>
<dbReference type="InterPro" id="IPR050979">
    <property type="entry name" value="LD-transpeptidase"/>
</dbReference>
<dbReference type="InterPro" id="IPR005490">
    <property type="entry name" value="LD_TPept_cat_dom"/>
</dbReference>
<name>A0A117P8C3_9ACTN</name>
<proteinExistence type="predicted"/>
<dbReference type="PANTHER" id="PTHR30582">
    <property type="entry name" value="L,D-TRANSPEPTIDASE"/>
    <property type="match status" value="1"/>
</dbReference>
<sequence>MLAAAALLPVGSASADPVPPGSGPQAELAPQDSEPQAELARQDSEPQAELAPQDSEPQAELARQDSEPQAGPVPPGSGPQAELARQDSEPQAGPVSPDSEPQAGPVSPDSEPQAELARQDSEPQAGPVPPDSGPQAGLVPGIPLGLPPLWQTDTPDQALAPEVYTPSAEEDAVEPEDAPQEAYDSVEYVDPIDALGGVKCSEETGPRQRQVEQWLKLPVDGEQSAADCRAIRAFQKKHGIKPAIGFAGPLTWSTMQLVTARKNPNADKKCPVRAYRVACVDLDRQLTWVQDGKKVVFGPAPIRSGRKGYGTRTGWHAVYWRHKNHVSTLYKSRMPYAQFFSGGQAFHGVYGNIFSPVGSMGCVNMRLAEARRLWRVLKQNDRVYVWGHRQEA</sequence>
<protein>
    <submittedName>
        <fullName evidence="9">Tat pathway signal protein</fullName>
    </submittedName>
</protein>
<evidence type="ECO:0000256" key="3">
    <source>
        <dbReference type="ARBA" id="ARBA00022960"/>
    </source>
</evidence>
<feature type="active site" description="Proton donor/acceptor" evidence="6">
    <location>
        <position position="347"/>
    </location>
</feature>
<dbReference type="GO" id="GO:0005576">
    <property type="term" value="C:extracellular region"/>
    <property type="evidence" value="ECO:0007669"/>
    <property type="project" value="TreeGrafter"/>
</dbReference>
<comment type="caution">
    <text evidence="9">The sequence shown here is derived from an EMBL/GenBank/DDBJ whole genome shotgun (WGS) entry which is preliminary data.</text>
</comment>
<dbReference type="GO" id="GO:0016740">
    <property type="term" value="F:transferase activity"/>
    <property type="evidence" value="ECO:0007669"/>
    <property type="project" value="UniProtKB-KW"/>
</dbReference>
<comment type="pathway">
    <text evidence="1 6">Cell wall biogenesis; peptidoglycan biosynthesis.</text>
</comment>
<dbReference type="CDD" id="cd16913">
    <property type="entry name" value="YkuD_like"/>
    <property type="match status" value="1"/>
</dbReference>
<dbReference type="UniPathway" id="UPA00219"/>
<dbReference type="SUPFAM" id="SSF141523">
    <property type="entry name" value="L,D-transpeptidase catalytic domain-like"/>
    <property type="match status" value="1"/>
</dbReference>
<dbReference type="EMBL" id="LMWJ01000013">
    <property type="protein sequence ID" value="KUM74878.1"/>
    <property type="molecule type" value="Genomic_DNA"/>
</dbReference>
<dbReference type="STRING" id="146536.AQI70_18865"/>
<reference evidence="9 10" key="1">
    <citation type="submission" date="2015-10" db="EMBL/GenBank/DDBJ databases">
        <title>Draft genome sequence of Streptomyces curacoi DSM 40107, type strain for the species Streptomyces curacoi.</title>
        <authorList>
            <person name="Ruckert C."/>
            <person name="Winkler A."/>
            <person name="Kalinowski J."/>
            <person name="Kampfer P."/>
            <person name="Glaeser S."/>
        </authorList>
    </citation>
    <scope>NUCLEOTIDE SEQUENCE [LARGE SCALE GENOMIC DNA]</scope>
    <source>
        <strain evidence="9 10">DSM 40107</strain>
    </source>
</reference>
<evidence type="ECO:0000259" key="8">
    <source>
        <dbReference type="PROSITE" id="PS52029"/>
    </source>
</evidence>
<dbReference type="GO" id="GO:0018104">
    <property type="term" value="P:peptidoglycan-protein cross-linking"/>
    <property type="evidence" value="ECO:0007669"/>
    <property type="project" value="TreeGrafter"/>
</dbReference>
<keyword evidence="5 6" id="KW-0961">Cell wall biogenesis/degradation</keyword>
<keyword evidence="4 6" id="KW-0573">Peptidoglycan synthesis</keyword>
<evidence type="ECO:0000256" key="2">
    <source>
        <dbReference type="ARBA" id="ARBA00022679"/>
    </source>
</evidence>
<feature type="compositionally biased region" description="Low complexity" evidence="7">
    <location>
        <begin position="137"/>
        <end position="149"/>
    </location>
</feature>
<dbReference type="Gene3D" id="2.40.440.10">
    <property type="entry name" value="L,D-transpeptidase catalytic domain-like"/>
    <property type="match status" value="1"/>
</dbReference>
<feature type="active site" description="Nucleophile" evidence="6">
    <location>
        <position position="362"/>
    </location>
</feature>
<dbReference type="AlphaFoldDB" id="A0A117P8C3"/>
<keyword evidence="3 6" id="KW-0133">Cell shape</keyword>
<feature type="domain" description="L,D-TPase catalytic" evidence="8">
    <location>
        <begin position="275"/>
        <end position="386"/>
    </location>
</feature>
<organism evidence="9 10">
    <name type="scientific">Streptomyces curacoi</name>
    <dbReference type="NCBI Taxonomy" id="146536"/>
    <lineage>
        <taxon>Bacteria</taxon>
        <taxon>Bacillati</taxon>
        <taxon>Actinomycetota</taxon>
        <taxon>Actinomycetes</taxon>
        <taxon>Kitasatosporales</taxon>
        <taxon>Streptomycetaceae</taxon>
        <taxon>Streptomyces</taxon>
    </lineage>
</organism>
<feature type="region of interest" description="Disordered" evidence="7">
    <location>
        <begin position="1"/>
        <end position="154"/>
    </location>
</feature>
<gene>
    <name evidence="9" type="ORF">AQI70_18865</name>
</gene>
<dbReference type="PROSITE" id="PS52029">
    <property type="entry name" value="LD_TPASE"/>
    <property type="match status" value="1"/>
</dbReference>
<dbReference type="GO" id="GO:0008360">
    <property type="term" value="P:regulation of cell shape"/>
    <property type="evidence" value="ECO:0007669"/>
    <property type="project" value="UniProtKB-UniRule"/>
</dbReference>
<accession>A0A117P8C3</accession>
<evidence type="ECO:0000256" key="4">
    <source>
        <dbReference type="ARBA" id="ARBA00022984"/>
    </source>
</evidence>
<keyword evidence="10" id="KW-1185">Reference proteome</keyword>
<dbReference type="GO" id="GO:0071555">
    <property type="term" value="P:cell wall organization"/>
    <property type="evidence" value="ECO:0007669"/>
    <property type="project" value="UniProtKB-UniRule"/>
</dbReference>
<dbReference type="GO" id="GO:0071972">
    <property type="term" value="F:peptidoglycan L,D-transpeptidase activity"/>
    <property type="evidence" value="ECO:0007669"/>
    <property type="project" value="TreeGrafter"/>
</dbReference>
<dbReference type="InterPro" id="IPR038063">
    <property type="entry name" value="Transpep_catalytic_dom"/>
</dbReference>
<evidence type="ECO:0000313" key="9">
    <source>
        <dbReference type="EMBL" id="KUM74878.1"/>
    </source>
</evidence>
<evidence type="ECO:0000256" key="7">
    <source>
        <dbReference type="SAM" id="MobiDB-lite"/>
    </source>
</evidence>
<evidence type="ECO:0000256" key="6">
    <source>
        <dbReference type="PROSITE-ProRule" id="PRU01373"/>
    </source>
</evidence>
<evidence type="ECO:0000256" key="1">
    <source>
        <dbReference type="ARBA" id="ARBA00004752"/>
    </source>
</evidence>
<dbReference type="Pfam" id="PF03734">
    <property type="entry name" value="YkuD"/>
    <property type="match status" value="1"/>
</dbReference>
<evidence type="ECO:0000313" key="10">
    <source>
        <dbReference type="Proteomes" id="UP000054024"/>
    </source>
</evidence>
<evidence type="ECO:0000256" key="5">
    <source>
        <dbReference type="ARBA" id="ARBA00023316"/>
    </source>
</evidence>
<dbReference type="Proteomes" id="UP000054024">
    <property type="component" value="Unassembled WGS sequence"/>
</dbReference>
<keyword evidence="2" id="KW-0808">Transferase</keyword>
<dbReference type="OrthoDB" id="8887048at2"/>